<sequence length="182" mass="20007">MDYAGLAEAAAAKIGQYRQDPGGWRGCRSTSEVVVSWRPSAEFSGNVYRAEGTVAARPEDVWECIKPVAGGLRTKWDQNVKDFEVVEAVSDAVSVCRTTTPSAFMRIISPREFVDVVLMKQYEDGTMLSAGMICLQFIYVLECNFSAVKVPVPMWHGLLGSNLNDLSRKAMHSHSTGSIKLP</sequence>
<dbReference type="PANTHER" id="PTHR46374">
    <property type="entry name" value="PROTEIN CBG07384"/>
    <property type="match status" value="1"/>
</dbReference>
<name>A0A6J3DM27_AYTFU</name>
<evidence type="ECO:0000256" key="1">
    <source>
        <dbReference type="ARBA" id="ARBA00022448"/>
    </source>
</evidence>
<dbReference type="PROSITE" id="PS50848">
    <property type="entry name" value="START"/>
    <property type="match status" value="1"/>
</dbReference>
<dbReference type="PANTHER" id="PTHR46374:SF3">
    <property type="entry name" value="STAR-RELATED LIPID TRANSFER PROTEIN 5"/>
    <property type="match status" value="1"/>
</dbReference>
<dbReference type="AlphaFoldDB" id="A0A6J3DM27"/>
<accession>A0A6J3DM27</accession>
<evidence type="ECO:0000313" key="7">
    <source>
        <dbReference type="RefSeq" id="XP_032050592.1"/>
    </source>
</evidence>
<protein>
    <submittedName>
        <fullName evidence="7">StAR-related lipid transfer protein 5 isoform X2</fullName>
    </submittedName>
</protein>
<evidence type="ECO:0000256" key="4">
    <source>
        <dbReference type="ARBA" id="ARBA00024750"/>
    </source>
</evidence>
<dbReference type="GO" id="GO:0120020">
    <property type="term" value="F:cholesterol transfer activity"/>
    <property type="evidence" value="ECO:0007669"/>
    <property type="project" value="TreeGrafter"/>
</dbReference>
<dbReference type="SUPFAM" id="SSF55961">
    <property type="entry name" value="Bet v1-like"/>
    <property type="match status" value="1"/>
</dbReference>
<keyword evidence="2" id="KW-0445">Lipid transport</keyword>
<organism evidence="6 7">
    <name type="scientific">Aythya fuligula</name>
    <name type="common">Tufted duck</name>
    <name type="synonym">Anas fuligula</name>
    <dbReference type="NCBI Taxonomy" id="219594"/>
    <lineage>
        <taxon>Eukaryota</taxon>
        <taxon>Metazoa</taxon>
        <taxon>Chordata</taxon>
        <taxon>Craniata</taxon>
        <taxon>Vertebrata</taxon>
        <taxon>Euteleostomi</taxon>
        <taxon>Archelosauria</taxon>
        <taxon>Archosauria</taxon>
        <taxon>Dinosauria</taxon>
        <taxon>Saurischia</taxon>
        <taxon>Theropoda</taxon>
        <taxon>Coelurosauria</taxon>
        <taxon>Aves</taxon>
        <taxon>Neognathae</taxon>
        <taxon>Galloanserae</taxon>
        <taxon>Anseriformes</taxon>
        <taxon>Anatidae</taxon>
        <taxon>Aythyinae</taxon>
        <taxon>Aythya</taxon>
    </lineage>
</organism>
<keyword evidence="1" id="KW-0813">Transport</keyword>
<reference evidence="7" key="1">
    <citation type="submission" date="2025-08" db="UniProtKB">
        <authorList>
            <consortium name="RefSeq"/>
        </authorList>
    </citation>
    <scope>IDENTIFICATION</scope>
    <source>
        <tissue evidence="7">Lung</tissue>
    </source>
</reference>
<dbReference type="InterPro" id="IPR002913">
    <property type="entry name" value="START_lipid-bd_dom"/>
</dbReference>
<dbReference type="InterPro" id="IPR023393">
    <property type="entry name" value="START-like_dom_sf"/>
</dbReference>
<evidence type="ECO:0000259" key="5">
    <source>
        <dbReference type="PROSITE" id="PS50848"/>
    </source>
</evidence>
<dbReference type="InterPro" id="IPR043556">
    <property type="entry name" value="StARD5/6"/>
</dbReference>
<dbReference type="GO" id="GO:0070508">
    <property type="term" value="P:cholesterol import"/>
    <property type="evidence" value="ECO:0007669"/>
    <property type="project" value="TreeGrafter"/>
</dbReference>
<dbReference type="RefSeq" id="XP_032050592.1">
    <property type="nucleotide sequence ID" value="XM_032194701.1"/>
</dbReference>
<dbReference type="GO" id="GO:0015485">
    <property type="term" value="F:cholesterol binding"/>
    <property type="evidence" value="ECO:0007669"/>
    <property type="project" value="TreeGrafter"/>
</dbReference>
<comment type="function">
    <text evidence="4">May be involved in the intracellular transport of sterols or other lipids. May bind cholesterol or other sterols.</text>
</comment>
<keyword evidence="6" id="KW-1185">Reference proteome</keyword>
<dbReference type="CTD" id="80765"/>
<dbReference type="Pfam" id="PF01852">
    <property type="entry name" value="START"/>
    <property type="match status" value="1"/>
</dbReference>
<dbReference type="Proteomes" id="UP000504639">
    <property type="component" value="Chromosome 11"/>
</dbReference>
<evidence type="ECO:0000313" key="6">
    <source>
        <dbReference type="Proteomes" id="UP000504639"/>
    </source>
</evidence>
<feature type="domain" description="START" evidence="5">
    <location>
        <begin position="23"/>
        <end position="128"/>
    </location>
</feature>
<dbReference type="Gene3D" id="3.30.530.20">
    <property type="match status" value="1"/>
</dbReference>
<dbReference type="GeneID" id="116493359"/>
<evidence type="ECO:0000256" key="3">
    <source>
        <dbReference type="ARBA" id="ARBA00023121"/>
    </source>
</evidence>
<keyword evidence="3" id="KW-0446">Lipid-binding</keyword>
<gene>
    <name evidence="7" type="primary">STARD5</name>
</gene>
<evidence type="ECO:0000256" key="2">
    <source>
        <dbReference type="ARBA" id="ARBA00023055"/>
    </source>
</evidence>
<proteinExistence type="predicted"/>